<comment type="caution">
    <text evidence="1">The sequence shown here is derived from an EMBL/GenBank/DDBJ whole genome shotgun (WGS) entry which is preliminary data.</text>
</comment>
<reference evidence="1 2" key="1">
    <citation type="submission" date="2018-06" db="EMBL/GenBank/DDBJ databases">
        <title>Comparative genomics reveals the genomic features of Rhizophagus irregularis, R. cerebriforme, R. diaphanum and Gigaspora rosea, and their symbiotic lifestyle signature.</title>
        <authorList>
            <person name="Morin E."/>
            <person name="San Clemente H."/>
            <person name="Chen E.C.H."/>
            <person name="De La Providencia I."/>
            <person name="Hainaut M."/>
            <person name="Kuo A."/>
            <person name="Kohler A."/>
            <person name="Murat C."/>
            <person name="Tang N."/>
            <person name="Roy S."/>
            <person name="Loubradou J."/>
            <person name="Henrissat B."/>
            <person name="Grigoriev I.V."/>
            <person name="Corradi N."/>
            <person name="Roux C."/>
            <person name="Martin F.M."/>
        </authorList>
    </citation>
    <scope>NUCLEOTIDE SEQUENCE [LARGE SCALE GENOMIC DNA]</scope>
    <source>
        <strain evidence="1 2">DAOM 194757</strain>
    </source>
</reference>
<proteinExistence type="predicted"/>
<protein>
    <submittedName>
        <fullName evidence="1">Uncharacterized protein</fullName>
    </submittedName>
</protein>
<evidence type="ECO:0000313" key="1">
    <source>
        <dbReference type="EMBL" id="RIB06040.1"/>
    </source>
</evidence>
<organism evidence="1 2">
    <name type="scientific">Gigaspora rosea</name>
    <dbReference type="NCBI Taxonomy" id="44941"/>
    <lineage>
        <taxon>Eukaryota</taxon>
        <taxon>Fungi</taxon>
        <taxon>Fungi incertae sedis</taxon>
        <taxon>Mucoromycota</taxon>
        <taxon>Glomeromycotina</taxon>
        <taxon>Glomeromycetes</taxon>
        <taxon>Diversisporales</taxon>
        <taxon>Gigasporaceae</taxon>
        <taxon>Gigaspora</taxon>
    </lineage>
</organism>
<dbReference type="AlphaFoldDB" id="A0A397U732"/>
<dbReference type="Proteomes" id="UP000266673">
    <property type="component" value="Unassembled WGS sequence"/>
</dbReference>
<keyword evidence="2" id="KW-1185">Reference proteome</keyword>
<dbReference type="OrthoDB" id="2432998at2759"/>
<sequence length="857" mass="99737">MTKRKNYKTTLISIGKIVPEIHYGAFSREWWITIEKDSNNQATMLFPIRIGMKTLVELNGHEFFIKVLEPNIEDSPSSRYQASCGLVYSEIYTSSSAAITSLYQQLFVVFGIGISKNQDWNYAGTSYQSSFVNNIGKRRLLYVQSFIASKCNITIYEENKFKTIINGTTPTDSWLKIDQEWNNEILLEQIFRYHLKKRTKSNINWIEFIHNWKNQESKIIELRTSLAQLYEPKYQINSRELCAWKSMLRHIGCTEITPYNKDQSEITSSNTIYEARRYARLHGPDKLDQLQEFLNDKNNVVMSSYKTDTKTGLPVKYLKDTKEALWENFSYQLPNSMKRTTFMKLLQGKQYIYQENLGGLCSTCSRYGYEVFAEISQFVKTNIQDSNIQKNYINEFEYLQRYFKKIYEQKFEISIYGVPIHNACISHCLLYAFGVCKEIHNYECNEYSQLFKVFYQLKEDTPITLHNEIDEYRELLLYYFDHQTRKAYLNTQVNASLLELDEKGALIIVDYKMKILPKSARETKEKFFGKKEWTLHSILVYTRKIGSLELDIQAHDHWSNDPCQDAWFTASSLHAIFLEPGEAKTTIDSHHAQIAHAINRHIKLGFDILSEKDIENAISKICGTSVAHLEPNRKKDIDKEKKAKNKLPGISNWFEWSWPITEEYAGCIRARDIANIEKLQLKTIEKPNPDISTPSIPKNPWTISLPNDTGFVNLVLIHKQLETRGILKDININRKELVKKLELVLAEETLEKTLECSSLSNQVQNLSENERLNKNSNVSSSSQVINAQNKPRGKKKILKEYKFTIFLWPLASRWALKSSQKYGKKGCGKRISKKLKQCVENGVIEKDEVPKLETIQN</sequence>
<accession>A0A397U732</accession>
<evidence type="ECO:0000313" key="2">
    <source>
        <dbReference type="Proteomes" id="UP000266673"/>
    </source>
</evidence>
<gene>
    <name evidence="1" type="ORF">C2G38_2218079</name>
</gene>
<name>A0A397U732_9GLOM</name>
<dbReference type="EMBL" id="QKWP01001878">
    <property type="protein sequence ID" value="RIB06040.1"/>
    <property type="molecule type" value="Genomic_DNA"/>
</dbReference>